<sequence>MVGGSKVRGPADEVTLICAAGGDPKKAASCLLSYVVLIMSVAPSLSKDNRGSILSAMMKVLDVSKETRIKTDDVEFIMQNLSSMGLWFHAKAI</sequence>
<protein>
    <submittedName>
        <fullName evidence="1">Protein of unassigned function</fullName>
    </submittedName>
</protein>
<accession>A0A089Q0V1</accession>
<name>A0A089Q0V1_9HYPH</name>
<dbReference type="EMBL" id="CP003811">
    <property type="protein sequence ID" value="AIQ88254.1"/>
    <property type="molecule type" value="Genomic_DNA"/>
</dbReference>
<proteinExistence type="predicted"/>
<dbReference type="KEGG" id="mor:MOC_0499"/>
<gene>
    <name evidence="1" type="ORF">MOC_0499</name>
</gene>
<keyword evidence="2" id="KW-1185">Reference proteome</keyword>
<dbReference type="Proteomes" id="UP000029492">
    <property type="component" value="Chromosome"/>
</dbReference>
<evidence type="ECO:0000313" key="1">
    <source>
        <dbReference type="EMBL" id="AIQ88254.1"/>
    </source>
</evidence>
<dbReference type="AlphaFoldDB" id="A0A089Q0V1"/>
<reference evidence="1 2" key="1">
    <citation type="journal article" date="2014" name="PLoS ONE">
        <title>Genome Information of Methylobacterium oryzae, a Plant-Probiotic Methylotroph in the Phyllosphere.</title>
        <authorList>
            <person name="Kwak M.J."/>
            <person name="Jeong H."/>
            <person name="Madhaiyan M."/>
            <person name="Lee Y."/>
            <person name="Sa T.M."/>
            <person name="Oh T.K."/>
            <person name="Kim J.F."/>
        </authorList>
    </citation>
    <scope>NUCLEOTIDE SEQUENCE [LARGE SCALE GENOMIC DNA]</scope>
    <source>
        <strain evidence="1 2">CBMB20</strain>
    </source>
</reference>
<dbReference type="HOGENOM" id="CLU_2396306_0_0_5"/>
<organism evidence="1 2">
    <name type="scientific">Methylobacterium oryzae CBMB20</name>
    <dbReference type="NCBI Taxonomy" id="693986"/>
    <lineage>
        <taxon>Bacteria</taxon>
        <taxon>Pseudomonadati</taxon>
        <taxon>Pseudomonadota</taxon>
        <taxon>Alphaproteobacteria</taxon>
        <taxon>Hyphomicrobiales</taxon>
        <taxon>Methylobacteriaceae</taxon>
        <taxon>Methylobacterium</taxon>
    </lineage>
</organism>
<evidence type="ECO:0000313" key="2">
    <source>
        <dbReference type="Proteomes" id="UP000029492"/>
    </source>
</evidence>